<evidence type="ECO:0000256" key="5">
    <source>
        <dbReference type="ARBA" id="ARBA00023002"/>
    </source>
</evidence>
<evidence type="ECO:0000256" key="1">
    <source>
        <dbReference type="ARBA" id="ARBA00001974"/>
    </source>
</evidence>
<proteinExistence type="inferred from homology"/>
<evidence type="ECO:0000256" key="2">
    <source>
        <dbReference type="ARBA" id="ARBA00005466"/>
    </source>
</evidence>
<dbReference type="Gene3D" id="3.30.43.10">
    <property type="entry name" value="Uridine Diphospho-n-acetylenolpyruvylglucosamine Reductase, domain 2"/>
    <property type="match status" value="1"/>
</dbReference>
<name>A0ABY5VQD4_9ACTN</name>
<dbReference type="InterPro" id="IPR016169">
    <property type="entry name" value="FAD-bd_PCMH_sub2"/>
</dbReference>
<dbReference type="InterPro" id="IPR006094">
    <property type="entry name" value="Oxid_FAD_bind_N"/>
</dbReference>
<dbReference type="Proteomes" id="UP001059617">
    <property type="component" value="Chromosome"/>
</dbReference>
<gene>
    <name evidence="7" type="ORF">Dfulv_31830</name>
</gene>
<evidence type="ECO:0000313" key="7">
    <source>
        <dbReference type="EMBL" id="UWP79735.1"/>
    </source>
</evidence>
<dbReference type="PROSITE" id="PS51387">
    <property type="entry name" value="FAD_PCMH"/>
    <property type="match status" value="1"/>
</dbReference>
<reference evidence="7" key="1">
    <citation type="submission" date="2021-04" db="EMBL/GenBank/DDBJ databases">
        <authorList>
            <person name="Hartkoorn R.C."/>
            <person name="Beaudoing E."/>
            <person name="Hot D."/>
        </authorList>
    </citation>
    <scope>NUCLEOTIDE SEQUENCE</scope>
    <source>
        <strain evidence="7">NRRL B-16292</strain>
    </source>
</reference>
<dbReference type="InterPro" id="IPR016166">
    <property type="entry name" value="FAD-bd_PCMH"/>
</dbReference>
<evidence type="ECO:0000256" key="4">
    <source>
        <dbReference type="ARBA" id="ARBA00022827"/>
    </source>
</evidence>
<dbReference type="PANTHER" id="PTHR42973:SF39">
    <property type="entry name" value="FAD-BINDING PCMH-TYPE DOMAIN-CONTAINING PROTEIN"/>
    <property type="match status" value="1"/>
</dbReference>
<dbReference type="Pfam" id="PF01565">
    <property type="entry name" value="FAD_binding_4"/>
    <property type="match status" value="1"/>
</dbReference>
<keyword evidence="8" id="KW-1185">Reference proteome</keyword>
<comment type="similarity">
    <text evidence="2">Belongs to the oxygen-dependent FAD-linked oxidoreductase family.</text>
</comment>
<feature type="domain" description="FAD-binding PCMH-type" evidence="6">
    <location>
        <begin position="1"/>
        <end position="162"/>
    </location>
</feature>
<evidence type="ECO:0000256" key="3">
    <source>
        <dbReference type="ARBA" id="ARBA00022630"/>
    </source>
</evidence>
<organism evidence="7 8">
    <name type="scientific">Dactylosporangium fulvum</name>
    <dbReference type="NCBI Taxonomy" id="53359"/>
    <lineage>
        <taxon>Bacteria</taxon>
        <taxon>Bacillati</taxon>
        <taxon>Actinomycetota</taxon>
        <taxon>Actinomycetes</taxon>
        <taxon>Micromonosporales</taxon>
        <taxon>Micromonosporaceae</taxon>
        <taxon>Dactylosporangium</taxon>
    </lineage>
</organism>
<dbReference type="InterPro" id="IPR050416">
    <property type="entry name" value="FAD-linked_Oxidoreductase"/>
</dbReference>
<dbReference type="PANTHER" id="PTHR42973">
    <property type="entry name" value="BINDING OXIDOREDUCTASE, PUTATIVE (AFU_ORTHOLOGUE AFUA_1G17690)-RELATED"/>
    <property type="match status" value="1"/>
</dbReference>
<accession>A0ABY5VQD4</accession>
<dbReference type="SUPFAM" id="SSF56176">
    <property type="entry name" value="FAD-binding/transporter-associated domain-like"/>
    <property type="match status" value="1"/>
</dbReference>
<evidence type="ECO:0000313" key="8">
    <source>
        <dbReference type="Proteomes" id="UP001059617"/>
    </source>
</evidence>
<dbReference type="Gene3D" id="3.30.465.10">
    <property type="match status" value="1"/>
</dbReference>
<reference evidence="7" key="2">
    <citation type="submission" date="2022-09" db="EMBL/GenBank/DDBJ databases">
        <title>Biosynthetic gene clusters of Dactylosporangioum fulvum.</title>
        <authorList>
            <person name="Caradec T."/>
        </authorList>
    </citation>
    <scope>NUCLEOTIDE SEQUENCE</scope>
    <source>
        <strain evidence="7">NRRL B-16292</strain>
    </source>
</reference>
<keyword evidence="5" id="KW-0560">Oxidoreductase</keyword>
<dbReference type="InterPro" id="IPR016167">
    <property type="entry name" value="FAD-bd_PCMH_sub1"/>
</dbReference>
<comment type="cofactor">
    <cofactor evidence="1">
        <name>FAD</name>
        <dbReference type="ChEBI" id="CHEBI:57692"/>
    </cofactor>
</comment>
<dbReference type="EMBL" id="CP073720">
    <property type="protein sequence ID" value="UWP79735.1"/>
    <property type="molecule type" value="Genomic_DNA"/>
</dbReference>
<dbReference type="Gene3D" id="3.40.462.20">
    <property type="match status" value="1"/>
</dbReference>
<dbReference type="RefSeq" id="WP_259857493.1">
    <property type="nucleotide sequence ID" value="NZ_BAAAST010000001.1"/>
</dbReference>
<sequence length="409" mass="42824">MIGAESAADVAAAVQRAADQGWQVSVQATGHGAVLPVTSGLMITTSRMNEVAIDPAAGVVTVGAGATWDAVIAAAAEHGLAPIAGASLTVGVVGLILGGGLGPLARSHGFAADYAEGFTVVTGTGEIVTADRVNRPDLFWALRGGRFGLGVVTEVRLRLVELASLYGGTLLYEEPHIETALRAWIDYTTTADDRVSTSAAITRFPNLPAVPEAIRGRTLLSLRFAFPGDGSEGERLAAPLRSAAPVYLDRLGVMKAADIAQIHNDPTQPGPVQVYGNLLSGVDQDFASAFLTSFGPAAETPFVMAELRHLGAATRYDLNGESAVAGRSAGFTCGLIGVRQDLFDEAMPAAAADWTKVAERWFAAESNPNIMGLPVTRERLAAVWPREIGERLETVRRRYDPLGVLAGIV</sequence>
<keyword evidence="3" id="KW-0285">Flavoprotein</keyword>
<keyword evidence="4" id="KW-0274">FAD</keyword>
<protein>
    <submittedName>
        <fullName evidence="7">FAD-binding protein</fullName>
    </submittedName>
</protein>
<dbReference type="InterPro" id="IPR036318">
    <property type="entry name" value="FAD-bd_PCMH-like_sf"/>
</dbReference>
<evidence type="ECO:0000259" key="6">
    <source>
        <dbReference type="PROSITE" id="PS51387"/>
    </source>
</evidence>